<sequence length="421" mass="49144">MNKVIFHIDMDAFFVSCERGINPSLNNKPIIIARNSNRAIITAMSYEIKNKGFKVGDPFYKVKDIFKDALIIEPHYELYSLTSKRLFERLAYELNIEIEVYSIDECYIDVTEILEKKQISAKIFAKQIQDFILKEFSLPCSIGISYNKFLAKMSTNKAKPFGILETKKEDIEKHFYDLPVSKIFGIGKKNSIKLIDANIKTYRDLVNFDNELLLRKILTKNYYEFIKRLKGEETKDHVFNSETKGIGNSTTFEFGNSSDRTLILNTLYSVILNVSNRAQDQNQEGNYISVLIRETNKNWISKQFKLDHYTNDFEELKKLGFKIFLDLWDEDELIHGLGFRLSNLKKVALNYKQLNLFNESKFENKSSKIISDINNQLGLRVLKNANDLLNEKKQELHNIRFLRKTPGSQSKKINLEAKKWK</sequence>
<dbReference type="InterPro" id="IPR036775">
    <property type="entry name" value="DNA_pol_Y-fam_lit_finger_sf"/>
</dbReference>
<dbReference type="SUPFAM" id="SSF100879">
    <property type="entry name" value="Lesion bypass DNA polymerase (Y-family), little finger domain"/>
    <property type="match status" value="1"/>
</dbReference>
<dbReference type="Gene3D" id="1.10.150.20">
    <property type="entry name" value="5' to 3' exonuclease, C-terminal subdomain"/>
    <property type="match status" value="1"/>
</dbReference>
<dbReference type="CDD" id="cd03586">
    <property type="entry name" value="PolY_Pol_IV_kappa"/>
    <property type="match status" value="1"/>
</dbReference>
<reference evidence="3 4" key="1">
    <citation type="submission" date="2018-11" db="EMBL/GenBank/DDBJ databases">
        <title>Genome sequence of Mycoplasma struthionis sp. nov.</title>
        <authorList>
            <person name="Spergser J."/>
        </authorList>
    </citation>
    <scope>NUCLEOTIDE SEQUENCE [LARGE SCALE GENOMIC DNA]</scope>
    <source>
        <strain evidence="3 4">237IA</strain>
    </source>
</reference>
<dbReference type="AlphaFoldDB" id="A0A3G8LGS5"/>
<dbReference type="Gene3D" id="3.30.1490.100">
    <property type="entry name" value="DNA polymerase, Y-family, little finger domain"/>
    <property type="match status" value="1"/>
</dbReference>
<dbReference type="OrthoDB" id="9808813at2"/>
<name>A0A3G8LGS5_9MOLU</name>
<organism evidence="3 4">
    <name type="scientific">Mycoplasma struthionis</name>
    <dbReference type="NCBI Taxonomy" id="538220"/>
    <lineage>
        <taxon>Bacteria</taxon>
        <taxon>Bacillati</taxon>
        <taxon>Mycoplasmatota</taxon>
        <taxon>Mollicutes</taxon>
        <taxon>Mycoplasmataceae</taxon>
        <taxon>Mycoplasma</taxon>
    </lineage>
</organism>
<dbReference type="GO" id="GO:0042276">
    <property type="term" value="P:error-prone translesion synthesis"/>
    <property type="evidence" value="ECO:0007669"/>
    <property type="project" value="TreeGrafter"/>
</dbReference>
<dbReference type="GO" id="GO:0009432">
    <property type="term" value="P:SOS response"/>
    <property type="evidence" value="ECO:0007669"/>
    <property type="project" value="TreeGrafter"/>
</dbReference>
<dbReference type="InterPro" id="IPR043128">
    <property type="entry name" value="Rev_trsase/Diguanyl_cyclase"/>
</dbReference>
<evidence type="ECO:0000313" key="4">
    <source>
        <dbReference type="Proteomes" id="UP000275883"/>
    </source>
</evidence>
<gene>
    <name evidence="3" type="ORF">EGN60_03005</name>
</gene>
<dbReference type="GO" id="GO:0005829">
    <property type="term" value="C:cytosol"/>
    <property type="evidence" value="ECO:0007669"/>
    <property type="project" value="TreeGrafter"/>
</dbReference>
<dbReference type="RefSeq" id="WP_124724586.1">
    <property type="nucleotide sequence ID" value="NZ_CP034044.1"/>
</dbReference>
<dbReference type="GO" id="GO:0003684">
    <property type="term" value="F:damaged DNA binding"/>
    <property type="evidence" value="ECO:0007669"/>
    <property type="project" value="InterPro"/>
</dbReference>
<keyword evidence="4" id="KW-1185">Reference proteome</keyword>
<evidence type="ECO:0000259" key="2">
    <source>
        <dbReference type="PROSITE" id="PS50173"/>
    </source>
</evidence>
<proteinExistence type="inferred from homology"/>
<dbReference type="Pfam" id="PF00817">
    <property type="entry name" value="IMS"/>
    <property type="match status" value="1"/>
</dbReference>
<dbReference type="InterPro" id="IPR001126">
    <property type="entry name" value="UmuC"/>
</dbReference>
<dbReference type="KEGG" id="mstr:EGN60_03005"/>
<dbReference type="InterPro" id="IPR022880">
    <property type="entry name" value="DNApol_IV"/>
</dbReference>
<dbReference type="SUPFAM" id="SSF56672">
    <property type="entry name" value="DNA/RNA polymerases"/>
    <property type="match status" value="1"/>
</dbReference>
<dbReference type="PROSITE" id="PS50173">
    <property type="entry name" value="UMUC"/>
    <property type="match status" value="1"/>
</dbReference>
<dbReference type="PANTHER" id="PTHR11076">
    <property type="entry name" value="DNA REPAIR POLYMERASE UMUC / TRANSFERASE FAMILY MEMBER"/>
    <property type="match status" value="1"/>
</dbReference>
<feature type="domain" description="UmuC" evidence="2">
    <location>
        <begin position="5"/>
        <end position="187"/>
    </location>
</feature>
<evidence type="ECO:0000256" key="1">
    <source>
        <dbReference type="ARBA" id="ARBA00010945"/>
    </source>
</evidence>
<evidence type="ECO:0000313" key="3">
    <source>
        <dbReference type="EMBL" id="AZG68893.1"/>
    </source>
</evidence>
<comment type="similarity">
    <text evidence="1">Belongs to the DNA polymerase type-Y family.</text>
</comment>
<dbReference type="GO" id="GO:0003887">
    <property type="term" value="F:DNA-directed DNA polymerase activity"/>
    <property type="evidence" value="ECO:0007669"/>
    <property type="project" value="InterPro"/>
</dbReference>
<dbReference type="GO" id="GO:0006281">
    <property type="term" value="P:DNA repair"/>
    <property type="evidence" value="ECO:0007669"/>
    <property type="project" value="InterPro"/>
</dbReference>
<dbReference type="Gene3D" id="3.40.1170.60">
    <property type="match status" value="1"/>
</dbReference>
<accession>A0A3G8LGS5</accession>
<dbReference type="InterPro" id="IPR017961">
    <property type="entry name" value="DNA_pol_Y-fam_little_finger"/>
</dbReference>
<dbReference type="InterPro" id="IPR043502">
    <property type="entry name" value="DNA/RNA_pol_sf"/>
</dbReference>
<protein>
    <submittedName>
        <fullName evidence="3">DNA polymerase IV</fullName>
    </submittedName>
</protein>
<dbReference type="Gene3D" id="3.30.70.270">
    <property type="match status" value="1"/>
</dbReference>
<dbReference type="InterPro" id="IPR050116">
    <property type="entry name" value="DNA_polymerase-Y"/>
</dbReference>
<dbReference type="Pfam" id="PF11799">
    <property type="entry name" value="IMS_C"/>
    <property type="match status" value="1"/>
</dbReference>
<dbReference type="EMBL" id="CP034044">
    <property type="protein sequence ID" value="AZG68893.1"/>
    <property type="molecule type" value="Genomic_DNA"/>
</dbReference>
<dbReference type="Proteomes" id="UP000275883">
    <property type="component" value="Chromosome"/>
</dbReference>
<dbReference type="PANTHER" id="PTHR11076:SF33">
    <property type="entry name" value="DNA POLYMERASE KAPPA"/>
    <property type="match status" value="1"/>
</dbReference>